<accession>A0AA43TVP4</accession>
<sequence>MDSFDMILDGAESGLGEPRSHAPVVLYLLYSCYSSHAALSAQLDLTGTISDFVKPEGVHVHGLVFYGRRETVEVLNCYLQKNLVSNGGWLEEVRFVVNTERDEDLDWISRTTKEVPGYNTVHLEAGTDHHDYERLWREGIHHKERYQHIYIKFDDDLVWLSDTAVEELVTSLYKHDEAFAVLGNLVNSAALGWIHLHQGAIHGFLPERAPPTDPHPLAYGPQAWRISFLPPYTVPDGQDKIQPFPDTRKSFDGDRAAIGDIGGAPYFNHRWLPVPDQFLHLTPMWRSEYHPNSADWRGWQLGAQQHYSLLQNLEHDGGLVAYHFGDKEGLWNMHYMHANINLMAVWADDILDNLPFDVREDDEAHFTVHLPQKLRKQVYVQTRAIASHFSFGTQREMYDTDLLGRYRAYANERVCGRHNQVPVTNVDGEGRAEW</sequence>
<dbReference type="AlphaFoldDB" id="A0AA43TVP4"/>
<dbReference type="EMBL" id="JAPUFD010000025">
    <property type="protein sequence ID" value="MDI1493291.1"/>
    <property type="molecule type" value="Genomic_DNA"/>
</dbReference>
<keyword evidence="2" id="KW-1185">Reference proteome</keyword>
<organism evidence="1 2">
    <name type="scientific">Ramalina farinacea</name>
    <dbReference type="NCBI Taxonomy" id="258253"/>
    <lineage>
        <taxon>Eukaryota</taxon>
        <taxon>Fungi</taxon>
        <taxon>Dikarya</taxon>
        <taxon>Ascomycota</taxon>
        <taxon>Pezizomycotina</taxon>
        <taxon>Lecanoromycetes</taxon>
        <taxon>OSLEUM clade</taxon>
        <taxon>Lecanoromycetidae</taxon>
        <taxon>Lecanorales</taxon>
        <taxon>Lecanorineae</taxon>
        <taxon>Ramalinaceae</taxon>
        <taxon>Ramalina</taxon>
    </lineage>
</organism>
<evidence type="ECO:0000313" key="2">
    <source>
        <dbReference type="Proteomes" id="UP001161017"/>
    </source>
</evidence>
<name>A0AA43TVP4_9LECA</name>
<proteinExistence type="predicted"/>
<evidence type="ECO:0000313" key="1">
    <source>
        <dbReference type="EMBL" id="MDI1493291.1"/>
    </source>
</evidence>
<gene>
    <name evidence="1" type="ORF">OHK93_005079</name>
</gene>
<dbReference type="Proteomes" id="UP001161017">
    <property type="component" value="Unassembled WGS sequence"/>
</dbReference>
<reference evidence="1" key="1">
    <citation type="journal article" date="2023" name="Genome Biol. Evol.">
        <title>First Whole Genome Sequence and Flow Cytometry Genome Size Data for the Lichen-Forming Fungus Ramalina farinacea (Ascomycota).</title>
        <authorList>
            <person name="Llewellyn T."/>
            <person name="Mian S."/>
            <person name="Hill R."/>
            <person name="Leitch I.J."/>
            <person name="Gaya E."/>
        </authorList>
    </citation>
    <scope>NUCLEOTIDE SEQUENCE</scope>
    <source>
        <strain evidence="1">LIQ254RAFAR</strain>
    </source>
</reference>
<comment type="caution">
    <text evidence="1">The sequence shown here is derived from an EMBL/GenBank/DDBJ whole genome shotgun (WGS) entry which is preliminary data.</text>
</comment>
<protein>
    <submittedName>
        <fullName evidence="1">Uncharacterized protein</fullName>
    </submittedName>
</protein>